<gene>
    <name evidence="2" type="ORF">Acr_29g0000270</name>
</gene>
<evidence type="ECO:0000313" key="2">
    <source>
        <dbReference type="EMBL" id="GFZ20865.1"/>
    </source>
</evidence>
<dbReference type="GO" id="GO:0005635">
    <property type="term" value="C:nuclear envelope"/>
    <property type="evidence" value="ECO:0007669"/>
    <property type="project" value="TreeGrafter"/>
</dbReference>
<dbReference type="PANTHER" id="PTHR33416">
    <property type="entry name" value="NUCLEAR PORE COMPLEX PROTEIN NUP1"/>
    <property type="match status" value="1"/>
</dbReference>
<keyword evidence="3" id="KW-1185">Reference proteome</keyword>
<accession>A0A7J0HD08</accession>
<dbReference type="Proteomes" id="UP000585474">
    <property type="component" value="Unassembled WGS sequence"/>
</dbReference>
<dbReference type="EMBL" id="BJWL01000029">
    <property type="protein sequence ID" value="GFZ20865.1"/>
    <property type="molecule type" value="Genomic_DNA"/>
</dbReference>
<dbReference type="OrthoDB" id="653151at2759"/>
<protein>
    <submittedName>
        <fullName evidence="2">Uncharacterized protein</fullName>
    </submittedName>
</protein>
<reference evidence="2 3" key="1">
    <citation type="submission" date="2019-07" db="EMBL/GenBank/DDBJ databases">
        <title>De Novo Assembly of kiwifruit Actinidia rufa.</title>
        <authorList>
            <person name="Sugita-Konishi S."/>
            <person name="Sato K."/>
            <person name="Mori E."/>
            <person name="Abe Y."/>
            <person name="Kisaki G."/>
            <person name="Hamano K."/>
            <person name="Suezawa K."/>
            <person name="Otani M."/>
            <person name="Fukuda T."/>
            <person name="Manabe T."/>
            <person name="Gomi K."/>
            <person name="Tabuchi M."/>
            <person name="Akimitsu K."/>
            <person name="Kataoka I."/>
        </authorList>
    </citation>
    <scope>NUCLEOTIDE SEQUENCE [LARGE SCALE GENOMIC DNA]</scope>
    <source>
        <strain evidence="3">cv. Fuchu</strain>
    </source>
</reference>
<dbReference type="AlphaFoldDB" id="A0A7J0HD08"/>
<evidence type="ECO:0000313" key="3">
    <source>
        <dbReference type="Proteomes" id="UP000585474"/>
    </source>
</evidence>
<dbReference type="PANTHER" id="PTHR33416:SF18">
    <property type="entry name" value="NUCLEOPORIN-LIKE PROTEIN"/>
    <property type="match status" value="1"/>
</dbReference>
<dbReference type="GO" id="GO:0071763">
    <property type="term" value="P:nuclear membrane organization"/>
    <property type="evidence" value="ECO:0007669"/>
    <property type="project" value="TreeGrafter"/>
</dbReference>
<sequence length="378" mass="40757">MSSGLYGGGEDRGGGGKLRKPPARRPPSTPYYRLAANQSQTASQRPDGGWLSKLVDPACRLIPGGATRILPSIFSKSSSSAASVSEDHGLLPFLYVDAKNDYSVTMLRVTYVMTAVDQWDLIVMGTSNVSVLHAVKKNLDVGLTSTTREFQSVDNLTNSAEVRIPTLQTSNPAVRAILEHLDRNTPTSKEKSAGLQLATEWKKSSSSKTASFGFTDSREKGTNQLWPLPNQIKGQGTANMPFNSTGSESLKKPSFQPSGTMPILASISVDKPHLRQSIFPNYGFSFPITTSSGVLSEPPTPSIMPSILVSSPPESKDGPTIPIYSFWTKRSTPALVFSFPSTSTASTEDEASNIKFSFGLDSENRISFRSVGKDAICY</sequence>
<proteinExistence type="predicted"/>
<name>A0A7J0HD08_9ERIC</name>
<feature type="region of interest" description="Disordered" evidence="1">
    <location>
        <begin position="1"/>
        <end position="32"/>
    </location>
</feature>
<comment type="caution">
    <text evidence="2">The sequence shown here is derived from an EMBL/GenBank/DDBJ whole genome shotgun (WGS) entry which is preliminary data.</text>
</comment>
<organism evidence="2 3">
    <name type="scientific">Actinidia rufa</name>
    <dbReference type="NCBI Taxonomy" id="165716"/>
    <lineage>
        <taxon>Eukaryota</taxon>
        <taxon>Viridiplantae</taxon>
        <taxon>Streptophyta</taxon>
        <taxon>Embryophyta</taxon>
        <taxon>Tracheophyta</taxon>
        <taxon>Spermatophyta</taxon>
        <taxon>Magnoliopsida</taxon>
        <taxon>eudicotyledons</taxon>
        <taxon>Gunneridae</taxon>
        <taxon>Pentapetalae</taxon>
        <taxon>asterids</taxon>
        <taxon>Ericales</taxon>
        <taxon>Actinidiaceae</taxon>
        <taxon>Actinidia</taxon>
    </lineage>
</organism>
<evidence type="ECO:0000256" key="1">
    <source>
        <dbReference type="SAM" id="MobiDB-lite"/>
    </source>
</evidence>